<gene>
    <name evidence="7" type="ORF">EK0264_09955</name>
</gene>
<feature type="transmembrane region" description="Helical" evidence="5">
    <location>
        <begin position="17"/>
        <end position="40"/>
    </location>
</feature>
<dbReference type="InterPro" id="IPR036259">
    <property type="entry name" value="MFS_trans_sf"/>
</dbReference>
<name>A0A7L4YNC4_9ACTN</name>
<evidence type="ECO:0000256" key="4">
    <source>
        <dbReference type="ARBA" id="ARBA00023136"/>
    </source>
</evidence>
<dbReference type="OrthoDB" id="4474610at2"/>
<dbReference type="InterPro" id="IPR050382">
    <property type="entry name" value="MFS_Na/Anion_cotransporter"/>
</dbReference>
<dbReference type="EMBL" id="CP047156">
    <property type="protein sequence ID" value="QHC00578.1"/>
    <property type="molecule type" value="Genomic_DNA"/>
</dbReference>
<evidence type="ECO:0000256" key="1">
    <source>
        <dbReference type="ARBA" id="ARBA00004651"/>
    </source>
</evidence>
<feature type="transmembrane region" description="Helical" evidence="5">
    <location>
        <begin position="261"/>
        <end position="283"/>
    </location>
</feature>
<dbReference type="GO" id="GO:0022857">
    <property type="term" value="F:transmembrane transporter activity"/>
    <property type="evidence" value="ECO:0007669"/>
    <property type="project" value="InterPro"/>
</dbReference>
<feature type="transmembrane region" description="Helical" evidence="5">
    <location>
        <begin position="172"/>
        <end position="191"/>
    </location>
</feature>
<feature type="transmembrane region" description="Helical" evidence="5">
    <location>
        <begin position="83"/>
        <end position="101"/>
    </location>
</feature>
<feature type="transmembrane region" description="Helical" evidence="5">
    <location>
        <begin position="295"/>
        <end position="315"/>
    </location>
</feature>
<dbReference type="AlphaFoldDB" id="A0A7L4YNC4"/>
<feature type="transmembrane region" description="Helical" evidence="5">
    <location>
        <begin position="223"/>
        <end position="241"/>
    </location>
</feature>
<dbReference type="InterPro" id="IPR020846">
    <property type="entry name" value="MFS_dom"/>
</dbReference>
<dbReference type="PANTHER" id="PTHR11662">
    <property type="entry name" value="SOLUTE CARRIER FAMILY 17"/>
    <property type="match status" value="1"/>
</dbReference>
<feature type="transmembrane region" description="Helical" evidence="5">
    <location>
        <begin position="321"/>
        <end position="346"/>
    </location>
</feature>
<keyword evidence="2 5" id="KW-0812">Transmembrane</keyword>
<dbReference type="RefSeq" id="WP_159545202.1">
    <property type="nucleotide sequence ID" value="NZ_CP047156.1"/>
</dbReference>
<sequence length="445" mass="45995">MATASPSRAASTASPHLIVLMLFAFMMVNFADKVVVGLAGPEIMRDMGIDAEQFGLAQGSFYWLFPVGAILGGYLVRRVHPRALLSGVALLWMLSLVPMMWTNDFGVLLATRLLLGFSEGPAMALATVVVHTWFTAERRTVPTSIVTAGAAVGPLVAAPVLSYFIAAHHWHTAFVVLGVVGALWVVAWLFIGDTGPHAASTLATAGAAELPPDLPARRVLRTGTYLGVVVLFFAAYCNVSVKTGWMPVYLREGLGYGPQEAARILAMSYAAVALAIVGLGWFSRRMTKRGKSSRIARGVVASTSVGVGGLATLALPQLPTGWLQVLMIMIAGAAASAGYGVAYAIVSDIAPVRVRGTVLGILVAAYSIAGALAPTLMGGMVDGAASVLAGFNQGLTVLGVVLLVGSIIGLLLINPERDVRRLSAAPAHATDSAAASAPAAPVSGA</sequence>
<dbReference type="InterPro" id="IPR011701">
    <property type="entry name" value="MFS"/>
</dbReference>
<dbReference type="PROSITE" id="PS50850">
    <property type="entry name" value="MFS"/>
    <property type="match status" value="1"/>
</dbReference>
<feature type="transmembrane region" description="Helical" evidence="5">
    <location>
        <begin position="393"/>
        <end position="413"/>
    </location>
</feature>
<dbReference type="Pfam" id="PF07690">
    <property type="entry name" value="MFS_1"/>
    <property type="match status" value="1"/>
</dbReference>
<proteinExistence type="predicted"/>
<evidence type="ECO:0000256" key="5">
    <source>
        <dbReference type="SAM" id="Phobius"/>
    </source>
</evidence>
<evidence type="ECO:0000313" key="7">
    <source>
        <dbReference type="EMBL" id="QHC00578.1"/>
    </source>
</evidence>
<dbReference type="GO" id="GO:0005886">
    <property type="term" value="C:plasma membrane"/>
    <property type="evidence" value="ECO:0007669"/>
    <property type="project" value="UniProtKB-SubCell"/>
</dbReference>
<keyword evidence="8" id="KW-1185">Reference proteome</keyword>
<evidence type="ECO:0000259" key="6">
    <source>
        <dbReference type="PROSITE" id="PS50850"/>
    </source>
</evidence>
<dbReference type="Gene3D" id="1.20.1250.20">
    <property type="entry name" value="MFS general substrate transporter like domains"/>
    <property type="match status" value="2"/>
</dbReference>
<dbReference type="KEGG" id="eke:EK0264_09955"/>
<evidence type="ECO:0000313" key="8">
    <source>
        <dbReference type="Proteomes" id="UP000463857"/>
    </source>
</evidence>
<feature type="transmembrane region" description="Helical" evidence="5">
    <location>
        <begin position="146"/>
        <end position="166"/>
    </location>
</feature>
<organism evidence="7 8">
    <name type="scientific">Epidermidibacterium keratini</name>
    <dbReference type="NCBI Taxonomy" id="1891644"/>
    <lineage>
        <taxon>Bacteria</taxon>
        <taxon>Bacillati</taxon>
        <taxon>Actinomycetota</taxon>
        <taxon>Actinomycetes</taxon>
        <taxon>Sporichthyales</taxon>
        <taxon>Sporichthyaceae</taxon>
        <taxon>Epidermidibacterium</taxon>
    </lineage>
</organism>
<keyword evidence="3 5" id="KW-1133">Transmembrane helix</keyword>
<dbReference type="InParanoid" id="A0A7L4YNC4"/>
<feature type="domain" description="Major facilitator superfamily (MFS) profile" evidence="6">
    <location>
        <begin position="17"/>
        <end position="417"/>
    </location>
</feature>
<dbReference type="SUPFAM" id="SSF103473">
    <property type="entry name" value="MFS general substrate transporter"/>
    <property type="match status" value="1"/>
</dbReference>
<keyword evidence="4 5" id="KW-0472">Membrane</keyword>
<accession>A0A7L4YNC4</accession>
<dbReference type="Proteomes" id="UP000463857">
    <property type="component" value="Chromosome"/>
</dbReference>
<protein>
    <submittedName>
        <fullName evidence="7">MFS transporter</fullName>
    </submittedName>
</protein>
<feature type="transmembrane region" description="Helical" evidence="5">
    <location>
        <begin position="113"/>
        <end position="134"/>
    </location>
</feature>
<comment type="subcellular location">
    <subcellularLocation>
        <location evidence="1">Cell membrane</location>
        <topology evidence="1">Multi-pass membrane protein</topology>
    </subcellularLocation>
</comment>
<feature type="transmembrane region" description="Helical" evidence="5">
    <location>
        <begin position="358"/>
        <end position="381"/>
    </location>
</feature>
<evidence type="ECO:0000256" key="3">
    <source>
        <dbReference type="ARBA" id="ARBA00022989"/>
    </source>
</evidence>
<feature type="transmembrane region" description="Helical" evidence="5">
    <location>
        <begin position="60"/>
        <end position="76"/>
    </location>
</feature>
<reference evidence="7 8" key="1">
    <citation type="journal article" date="2018" name="Int. J. Syst. Evol. Microbiol.">
        <title>Epidermidibacterium keratini gen. nov., sp. nov., a member of the family Sporichthyaceae, isolated from keratin epidermis.</title>
        <authorList>
            <person name="Lee D.G."/>
            <person name="Trujillo M.E."/>
            <person name="Kang S."/>
            <person name="Nam J.J."/>
            <person name="Kim Y.J."/>
        </authorList>
    </citation>
    <scope>NUCLEOTIDE SEQUENCE [LARGE SCALE GENOMIC DNA]</scope>
    <source>
        <strain evidence="7 8">EPI-7</strain>
    </source>
</reference>
<evidence type="ECO:0000256" key="2">
    <source>
        <dbReference type="ARBA" id="ARBA00022692"/>
    </source>
</evidence>
<dbReference type="PANTHER" id="PTHR11662:SF450">
    <property type="entry name" value="BLR1003 PROTEIN"/>
    <property type="match status" value="1"/>
</dbReference>